<feature type="signal peptide" evidence="1">
    <location>
        <begin position="1"/>
        <end position="33"/>
    </location>
</feature>
<dbReference type="EMBL" id="NBYO01000001">
    <property type="protein sequence ID" value="OXT02361.1"/>
    <property type="molecule type" value="Genomic_DNA"/>
</dbReference>
<keyword evidence="1" id="KW-0732">Signal</keyword>
<gene>
    <name evidence="2" type="ORF">B7H23_05525</name>
</gene>
<sequence length="205" mass="22655">MQSQRLSANGVIRASTTLALGAWICLLPLAAQAADSRYQKIDLEADCETLSTGVEGDSASFLCHGPGRMPFVEDYGDLRSSVTYGISEQQSERIWQSFGPFNEPAETIEWRYGDSASRPIATIRRWSVQTGSGPEERDWSILVVSRVAQDGIGACTTGYVDARRMENANVIARIIADAGAKNFRCWEDEPVYRPDDEELRGIVSR</sequence>
<evidence type="ECO:0000313" key="3">
    <source>
        <dbReference type="Proteomes" id="UP000215405"/>
    </source>
</evidence>
<proteinExistence type="predicted"/>
<reference evidence="3" key="1">
    <citation type="journal article" date="2017" name="Int. J. Syst. Evol. Microbiol.">
        <title>Notoacmeibacter marinus gen. nov., sp. nov., isolated from the gut of a limpet and proposal of Notoacmeibacteraceae fam. nov. in the order Rhizobiales of the class Alphaproteobacteria.</title>
        <authorList>
            <person name="Huang Z."/>
            <person name="Guo F."/>
            <person name="Lai Q."/>
        </authorList>
    </citation>
    <scope>NUCLEOTIDE SEQUENCE [LARGE SCALE GENOMIC DNA]</scope>
    <source>
        <strain evidence="3">XMTR2A4</strain>
    </source>
</reference>
<evidence type="ECO:0000313" key="2">
    <source>
        <dbReference type="EMBL" id="OXT02361.1"/>
    </source>
</evidence>
<accession>A0A231V2V1</accession>
<dbReference type="RefSeq" id="WP_094076317.1">
    <property type="nucleotide sequence ID" value="NZ_NBYO01000001.1"/>
</dbReference>
<dbReference type="Proteomes" id="UP000215405">
    <property type="component" value="Unassembled WGS sequence"/>
</dbReference>
<dbReference type="AlphaFoldDB" id="A0A231V2V1"/>
<comment type="caution">
    <text evidence="2">The sequence shown here is derived from an EMBL/GenBank/DDBJ whole genome shotgun (WGS) entry which is preliminary data.</text>
</comment>
<feature type="chain" id="PRO_5012940722" description="Ig-like domain-containing protein" evidence="1">
    <location>
        <begin position="34"/>
        <end position="205"/>
    </location>
</feature>
<name>A0A231V2V1_9HYPH</name>
<evidence type="ECO:0000256" key="1">
    <source>
        <dbReference type="SAM" id="SignalP"/>
    </source>
</evidence>
<organism evidence="2 3">
    <name type="scientific">Notoacmeibacter marinus</name>
    <dbReference type="NCBI Taxonomy" id="1876515"/>
    <lineage>
        <taxon>Bacteria</taxon>
        <taxon>Pseudomonadati</taxon>
        <taxon>Pseudomonadota</taxon>
        <taxon>Alphaproteobacteria</taxon>
        <taxon>Hyphomicrobiales</taxon>
        <taxon>Notoacmeibacteraceae</taxon>
        <taxon>Notoacmeibacter</taxon>
    </lineage>
</organism>
<protein>
    <recommendedName>
        <fullName evidence="4">Ig-like domain-containing protein</fullName>
    </recommendedName>
</protein>
<keyword evidence="3" id="KW-1185">Reference proteome</keyword>
<evidence type="ECO:0008006" key="4">
    <source>
        <dbReference type="Google" id="ProtNLM"/>
    </source>
</evidence>